<gene>
    <name evidence="11" type="ORF">RM190_19870</name>
</gene>
<evidence type="ECO:0000256" key="1">
    <source>
        <dbReference type="ARBA" id="ARBA00004141"/>
    </source>
</evidence>
<dbReference type="Proteomes" id="UP001251085">
    <property type="component" value="Unassembled WGS sequence"/>
</dbReference>
<feature type="transmembrane region" description="Helical" evidence="10">
    <location>
        <begin position="199"/>
        <end position="216"/>
    </location>
</feature>
<evidence type="ECO:0000256" key="3">
    <source>
        <dbReference type="ARBA" id="ARBA00022692"/>
    </source>
</evidence>
<dbReference type="Gene3D" id="1.10.3080.10">
    <property type="entry name" value="Clc chloride channel"/>
    <property type="match status" value="1"/>
</dbReference>
<comment type="subcellular location">
    <subcellularLocation>
        <location evidence="1">Membrane</location>
        <topology evidence="1">Multi-pass membrane protein</topology>
    </subcellularLocation>
</comment>
<feature type="transmembrane region" description="Helical" evidence="10">
    <location>
        <begin position="110"/>
        <end position="129"/>
    </location>
</feature>
<keyword evidence="4 10" id="KW-1133">Transmembrane helix</keyword>
<feature type="transmembrane region" description="Helical" evidence="10">
    <location>
        <begin position="272"/>
        <end position="293"/>
    </location>
</feature>
<feature type="transmembrane region" description="Helical" evidence="10">
    <location>
        <begin position="236"/>
        <end position="260"/>
    </location>
</feature>
<accession>A0ABU3EL18</accession>
<name>A0ABU3EL18_9RHOB</name>
<evidence type="ECO:0000256" key="7">
    <source>
        <dbReference type="ARBA" id="ARBA00023173"/>
    </source>
</evidence>
<keyword evidence="3 10" id="KW-0812">Transmembrane</keyword>
<dbReference type="InterPro" id="IPR014743">
    <property type="entry name" value="Cl-channel_core"/>
</dbReference>
<evidence type="ECO:0000256" key="6">
    <source>
        <dbReference type="ARBA" id="ARBA00023136"/>
    </source>
</evidence>
<keyword evidence="8" id="KW-0868">Chloride</keyword>
<feature type="transmembrane region" description="Helical" evidence="10">
    <location>
        <begin position="64"/>
        <end position="82"/>
    </location>
</feature>
<dbReference type="SUPFAM" id="SSF81340">
    <property type="entry name" value="Clc chloride channel"/>
    <property type="match status" value="1"/>
</dbReference>
<keyword evidence="6 10" id="KW-0472">Membrane</keyword>
<dbReference type="CDD" id="cd01034">
    <property type="entry name" value="EriC_like"/>
    <property type="match status" value="1"/>
</dbReference>
<evidence type="ECO:0000256" key="10">
    <source>
        <dbReference type="SAM" id="Phobius"/>
    </source>
</evidence>
<dbReference type="InterPro" id="IPR050368">
    <property type="entry name" value="ClC-type_chloride_channel"/>
</dbReference>
<dbReference type="PANTHER" id="PTHR43427:SF6">
    <property type="entry name" value="CHLORIDE CHANNEL PROTEIN CLC-E"/>
    <property type="match status" value="1"/>
</dbReference>
<evidence type="ECO:0000256" key="8">
    <source>
        <dbReference type="ARBA" id="ARBA00023214"/>
    </source>
</evidence>
<dbReference type="Pfam" id="PF00654">
    <property type="entry name" value="Voltage_CLC"/>
    <property type="match status" value="1"/>
</dbReference>
<evidence type="ECO:0000256" key="5">
    <source>
        <dbReference type="ARBA" id="ARBA00023065"/>
    </source>
</evidence>
<feature type="transmembrane region" description="Helical" evidence="10">
    <location>
        <begin position="353"/>
        <end position="378"/>
    </location>
</feature>
<evidence type="ECO:0000256" key="2">
    <source>
        <dbReference type="ARBA" id="ARBA00022448"/>
    </source>
</evidence>
<keyword evidence="2" id="KW-0813">Transport</keyword>
<dbReference type="InterPro" id="IPR001807">
    <property type="entry name" value="ClC"/>
</dbReference>
<dbReference type="PRINTS" id="PR00762">
    <property type="entry name" value="CLCHANNEL"/>
</dbReference>
<dbReference type="PANTHER" id="PTHR43427">
    <property type="entry name" value="CHLORIDE CHANNEL PROTEIN CLC-E"/>
    <property type="match status" value="1"/>
</dbReference>
<evidence type="ECO:0000313" key="12">
    <source>
        <dbReference type="Proteomes" id="UP001251085"/>
    </source>
</evidence>
<dbReference type="EMBL" id="JAVRQI010000018">
    <property type="protein sequence ID" value="MDT1064130.1"/>
    <property type="molecule type" value="Genomic_DNA"/>
</dbReference>
<keyword evidence="5" id="KW-0406">Ion transport</keyword>
<protein>
    <submittedName>
        <fullName evidence="11">Chloride channel protein</fullName>
    </submittedName>
</protein>
<comment type="caution">
    <text evidence="11">The sequence shown here is derived from an EMBL/GenBank/DDBJ whole genome shotgun (WGS) entry which is preliminary data.</text>
</comment>
<sequence>MPGIRYNSPLLRRSRALITRRRHWRARAVFWLGALTVGLVSTAFAKLADLAGETFRNVSAQGTSPWLILVLPLAFCFSAWVAQKYFPGAQGSGIPQAMAARELEGDDRGLYLTLRIAAGKILLTLWGLLFGASIGREGPTVQIGAAIMLASAHLGKLQHARGLILAGSAAGIAAAFNTPLAGIVFAIEEMGRSYQARTNGVVLSTVVIAGISALAISGSYTYFGTPKVVPDFPRDWWLVGVVGLLGGVLGAGFSKSALWLTRRIRRWKPARGVWKLVVVAGGAGLAVAVLGLLSNGATFGTSYAEARSAVEGQPLAPGFFLAKLLATLASTVSGIPGGLFAPSLSVGAGMGHVVGSLFGSSLGLAAVLGMASYFAGVVQSPMTAFVIVMEMTATQGHALPVMTAAMLGYGVSRLLSPEPLYHGLARLWLADALRLRRMRAADSAHGGPQV</sequence>
<keyword evidence="7" id="KW-0869">Chloride channel</keyword>
<keyword evidence="9" id="KW-0407">Ion channel</keyword>
<feature type="transmembrane region" description="Helical" evidence="10">
    <location>
        <begin position="163"/>
        <end position="187"/>
    </location>
</feature>
<evidence type="ECO:0000256" key="4">
    <source>
        <dbReference type="ARBA" id="ARBA00022989"/>
    </source>
</evidence>
<organism evidence="11 12">
    <name type="scientific">Paracoccus broussonetiae</name>
    <dbReference type="NCBI Taxonomy" id="3075834"/>
    <lineage>
        <taxon>Bacteria</taxon>
        <taxon>Pseudomonadati</taxon>
        <taxon>Pseudomonadota</taxon>
        <taxon>Alphaproteobacteria</taxon>
        <taxon>Rhodobacterales</taxon>
        <taxon>Paracoccaceae</taxon>
        <taxon>Paracoccus</taxon>
    </lineage>
</organism>
<reference evidence="12" key="1">
    <citation type="submission" date="2023-07" db="EMBL/GenBank/DDBJ databases">
        <title>Characterization of two Paracoccaceae strains isolated from Phycosphere and proposal of Xinfangfangia lacusdiani sp. nov.</title>
        <authorList>
            <person name="Deng Y."/>
            <person name="Zhang Y.Q."/>
        </authorList>
    </citation>
    <scope>NUCLEOTIDE SEQUENCE [LARGE SCALE GENOMIC DNA]</scope>
    <source>
        <strain evidence="12">CPCC 101403</strain>
    </source>
</reference>
<evidence type="ECO:0000313" key="11">
    <source>
        <dbReference type="EMBL" id="MDT1064130.1"/>
    </source>
</evidence>
<proteinExistence type="predicted"/>
<keyword evidence="12" id="KW-1185">Reference proteome</keyword>
<feature type="transmembrane region" description="Helical" evidence="10">
    <location>
        <begin position="320"/>
        <end position="341"/>
    </location>
</feature>
<evidence type="ECO:0000256" key="9">
    <source>
        <dbReference type="ARBA" id="ARBA00023303"/>
    </source>
</evidence>